<dbReference type="Bgee" id="WBGene00015549">
    <property type="expression patterns" value="Expressed in germ line (C elegans) and 4 other cell types or tissues"/>
</dbReference>
<dbReference type="STRING" id="6239.C06G3.3.1"/>
<dbReference type="HOGENOM" id="CLU_2869706_0_0_1"/>
<sequence>MPNPSPAILMPKSILKKPDQSQHESPSNSPVSPSPQEVPRGKKEWWLPFNIPFHNEIFRKNSGF</sequence>
<evidence type="ECO:0000313" key="4">
    <source>
        <dbReference type="WormBase" id="C06G3.3"/>
    </source>
</evidence>
<dbReference type="GeneID" id="177472"/>
<feature type="region of interest" description="Disordered" evidence="1">
    <location>
        <begin position="1"/>
        <end position="40"/>
    </location>
</feature>
<dbReference type="CTD" id="177472"/>
<evidence type="ECO:0000256" key="1">
    <source>
        <dbReference type="SAM" id="MobiDB-lite"/>
    </source>
</evidence>
<dbReference type="AlphaFoldDB" id="Q17751"/>
<gene>
    <name evidence="2 4" type="ORF">C06G3.3</name>
    <name evidence="2" type="ORF">CELE_C06G3.3</name>
</gene>
<dbReference type="AGR" id="WB:WBGene00015549"/>
<name>Q17751_CAEEL</name>
<keyword evidence="3" id="KW-1185">Reference proteome</keyword>
<dbReference type="WormBase" id="C06G3.3">
    <property type="protein sequence ID" value="CE07979"/>
    <property type="gene ID" value="WBGene00015549"/>
</dbReference>
<proteinExistence type="predicted"/>
<evidence type="ECO:0000313" key="2">
    <source>
        <dbReference type="EMBL" id="CCD83550.1"/>
    </source>
</evidence>
<organism evidence="2 3">
    <name type="scientific">Caenorhabditis elegans</name>
    <dbReference type="NCBI Taxonomy" id="6239"/>
    <lineage>
        <taxon>Eukaryota</taxon>
        <taxon>Metazoa</taxon>
        <taxon>Ecdysozoa</taxon>
        <taxon>Nematoda</taxon>
        <taxon>Chromadorea</taxon>
        <taxon>Rhabditida</taxon>
        <taxon>Rhabditina</taxon>
        <taxon>Rhabditomorpha</taxon>
        <taxon>Rhabditoidea</taxon>
        <taxon>Rhabditidae</taxon>
        <taxon>Peloderinae</taxon>
        <taxon>Caenorhabditis</taxon>
    </lineage>
</organism>
<dbReference type="UCSC" id="C06G3.3">
    <property type="organism name" value="c. elegans"/>
</dbReference>
<accession>Q17751</accession>
<dbReference type="EMBL" id="BX284604">
    <property type="protein sequence ID" value="CCD83550.1"/>
    <property type="molecule type" value="Genomic_DNA"/>
</dbReference>
<protein>
    <submittedName>
        <fullName evidence="2">Uncharacterized protein</fullName>
    </submittedName>
</protein>
<evidence type="ECO:0000313" key="3">
    <source>
        <dbReference type="Proteomes" id="UP000001940"/>
    </source>
</evidence>
<dbReference type="RefSeq" id="NP_501091.1">
    <property type="nucleotide sequence ID" value="NM_068690.5"/>
</dbReference>
<feature type="compositionally biased region" description="Low complexity" evidence="1">
    <location>
        <begin position="24"/>
        <end position="38"/>
    </location>
</feature>
<dbReference type="KEGG" id="cel:CELE_C06G3.3"/>
<dbReference type="InParanoid" id="Q17751"/>
<reference evidence="2 3" key="1">
    <citation type="journal article" date="1998" name="Science">
        <title>Genome sequence of the nematode C. elegans: a platform for investigating biology.</title>
        <authorList>
            <consortium name="The C. elegans sequencing consortium"/>
            <person name="Sulson J.E."/>
            <person name="Waterston R."/>
        </authorList>
    </citation>
    <scope>NUCLEOTIDE SEQUENCE [LARGE SCALE GENOMIC DNA]</scope>
    <source>
        <strain evidence="2 3">Bristol N2</strain>
    </source>
</reference>
<dbReference type="PIR" id="T30097">
    <property type="entry name" value="T30097"/>
</dbReference>
<dbReference type="PaxDb" id="6239-C06G3.3"/>
<dbReference type="Proteomes" id="UP000001940">
    <property type="component" value="Chromosome IV"/>
</dbReference>